<sequence>MFLVPGNLERQCNAAYVWRESWTAFSCASTLPSLLPQCSSGLDAYRGGDATSAPVSAFGCSHNLSLAATPTDLVESITVIVNDPSAVPCAAPAATNSLCFRWGNETLIKRIQDLLAVSFTPASNAALPSNAVASVFWRWQNAALGTWHDWTANNTVVLDRASTTLVVEAWTHAGLAGTSVWTVVVLLPPTPRDLPTTTARRCLPSAPPSWHPQCTWPSVNLQIHSVHAATSSSCALPCNPFDPTTPECATACVIPKPKSTTPYTPCVGFPVQQDQRVHVTIRRTQPRATSVSCDASYAWPDFDAHAPTQLFSQLATVATTPGIYSVTLQAWDTYSNVPSPDCATCVAIADRVRPRSAAGTCPFRLSSTPNATALSFTGWSEHAQDVAALVASIGTFVRSRTNYPFVDDTVVHSLSSYASCVDVARVTPTDWFGCPVASGYDDDDPTQCLSAGNWNCVQAALLTNPLRPSSSPPTNGCRRSCDVAFQWREAWVDFTCDTAPRVQCSSGADSDRGGDATDATPDQFQCAGSLSLEATASDLVETAQVTVRANNPAIVAVVGRAVLVRDNGASWQPIRSIFAVDATMLSHNPTGHALSPDMVFWRWTQSDDDATSSSNDAPLWHDWLANDTLQLLAGRTTTIRFQAWTQCGQVTTDPTRAFTWTVSVQPALNVTSLNGWFSSLWAYVDQPHCNAPLSRFGHVQLVPAPLDDVALRRDAPLTMQCHWTYEADGMEYTPSTGALAMTWQILAPPVVVPMDFAIAMLPSAATTNVSLDCTLTYELTTPDGAFVDTTTTTTLALSHQFWFRYCNGGPYGYGFEADSTCSLQTCAHDGASRPRHACAGHLVYPGSPPGYTGALPSTTVYVDATAVPLTCCSTPGSCDGGLNTDMACVPLSPSLSRCDPTVLIGQAPKYGDAVNNDSTSVNTASKSNVTAIAAGTSGAVAGVLLLACIAFAVYRRRHQRDEKDPQASHP</sequence>
<name>A0A485KHD7_9STRA</name>
<dbReference type="CDD" id="cd12087">
    <property type="entry name" value="TM_EGFR-like"/>
    <property type="match status" value="1"/>
</dbReference>
<reference evidence="2" key="2">
    <citation type="submission" date="2019-06" db="EMBL/GenBank/DDBJ databases">
        <title>Genomics analysis of Aphanomyces spp. identifies a new class of oomycete effector associated with host adaptation.</title>
        <authorList>
            <person name="Gaulin E."/>
        </authorList>
    </citation>
    <scope>NUCLEOTIDE SEQUENCE</scope>
    <source>
        <strain evidence="2">CBS 578.67</strain>
    </source>
</reference>
<keyword evidence="1" id="KW-0812">Transmembrane</keyword>
<evidence type="ECO:0000256" key="1">
    <source>
        <dbReference type="SAM" id="Phobius"/>
    </source>
</evidence>
<dbReference type="Proteomes" id="UP000332933">
    <property type="component" value="Unassembled WGS sequence"/>
</dbReference>
<organism evidence="3 4">
    <name type="scientific">Aphanomyces stellatus</name>
    <dbReference type="NCBI Taxonomy" id="120398"/>
    <lineage>
        <taxon>Eukaryota</taxon>
        <taxon>Sar</taxon>
        <taxon>Stramenopiles</taxon>
        <taxon>Oomycota</taxon>
        <taxon>Saprolegniomycetes</taxon>
        <taxon>Saprolegniales</taxon>
        <taxon>Verrucalvaceae</taxon>
        <taxon>Aphanomyces</taxon>
    </lineage>
</organism>
<proteinExistence type="predicted"/>
<evidence type="ECO:0000313" key="3">
    <source>
        <dbReference type="EMBL" id="VFT82991.1"/>
    </source>
</evidence>
<evidence type="ECO:0000313" key="4">
    <source>
        <dbReference type="Proteomes" id="UP000332933"/>
    </source>
</evidence>
<keyword evidence="1" id="KW-1133">Transmembrane helix</keyword>
<reference evidence="3 4" key="1">
    <citation type="submission" date="2019-03" db="EMBL/GenBank/DDBJ databases">
        <authorList>
            <person name="Gaulin E."/>
            <person name="Dumas B."/>
        </authorList>
    </citation>
    <scope>NUCLEOTIDE SEQUENCE [LARGE SCALE GENOMIC DNA]</scope>
    <source>
        <strain evidence="3">CBS 568.67</strain>
    </source>
</reference>
<protein>
    <submittedName>
        <fullName evidence="3">Aste57867_5974 protein</fullName>
    </submittedName>
</protein>
<dbReference type="EMBL" id="VJMH01002279">
    <property type="protein sequence ID" value="KAF0709384.1"/>
    <property type="molecule type" value="Genomic_DNA"/>
</dbReference>
<dbReference type="AlphaFoldDB" id="A0A485KHD7"/>
<keyword evidence="4" id="KW-1185">Reference proteome</keyword>
<gene>
    <name evidence="3" type="primary">Aste57867_5974</name>
    <name evidence="2" type="ORF">As57867_005960</name>
    <name evidence="3" type="ORF">ASTE57867_5974</name>
</gene>
<keyword evidence="1" id="KW-0472">Membrane</keyword>
<feature type="transmembrane region" description="Helical" evidence="1">
    <location>
        <begin position="931"/>
        <end position="954"/>
    </location>
</feature>
<accession>A0A485KHD7</accession>
<dbReference type="EMBL" id="CAADRA010002281">
    <property type="protein sequence ID" value="VFT82991.1"/>
    <property type="molecule type" value="Genomic_DNA"/>
</dbReference>
<evidence type="ECO:0000313" key="2">
    <source>
        <dbReference type="EMBL" id="KAF0709384.1"/>
    </source>
</evidence>